<keyword evidence="1" id="KW-1133">Transmembrane helix</keyword>
<keyword evidence="1" id="KW-0812">Transmembrane</keyword>
<feature type="signal peptide" evidence="2">
    <location>
        <begin position="1"/>
        <end position="23"/>
    </location>
</feature>
<evidence type="ECO:0008006" key="5">
    <source>
        <dbReference type="Google" id="ProtNLM"/>
    </source>
</evidence>
<keyword evidence="1" id="KW-0472">Membrane</keyword>
<protein>
    <recommendedName>
        <fullName evidence="5">Ferrochelatase</fullName>
    </recommendedName>
</protein>
<accession>A0A0A0EI01</accession>
<gene>
    <name evidence="3" type="ORF">ATO9_00040</name>
</gene>
<evidence type="ECO:0000313" key="3">
    <source>
        <dbReference type="EMBL" id="KGM49935.1"/>
    </source>
</evidence>
<evidence type="ECO:0000256" key="1">
    <source>
        <dbReference type="SAM" id="Phobius"/>
    </source>
</evidence>
<evidence type="ECO:0000256" key="2">
    <source>
        <dbReference type="SAM" id="SignalP"/>
    </source>
</evidence>
<feature type="transmembrane region" description="Helical" evidence="1">
    <location>
        <begin position="39"/>
        <end position="61"/>
    </location>
</feature>
<dbReference type="EMBL" id="AQQX01000001">
    <property type="protein sequence ID" value="KGM49935.1"/>
    <property type="molecule type" value="Genomic_DNA"/>
</dbReference>
<proteinExistence type="predicted"/>
<organism evidence="3 4">
    <name type="scientific">Pseudooceanicola atlanticus</name>
    <dbReference type="NCBI Taxonomy" id="1461694"/>
    <lineage>
        <taxon>Bacteria</taxon>
        <taxon>Pseudomonadati</taxon>
        <taxon>Pseudomonadota</taxon>
        <taxon>Alphaproteobacteria</taxon>
        <taxon>Rhodobacterales</taxon>
        <taxon>Paracoccaceae</taxon>
        <taxon>Pseudooceanicola</taxon>
    </lineage>
</organism>
<keyword evidence="4" id="KW-1185">Reference proteome</keyword>
<reference evidence="3 4" key="1">
    <citation type="journal article" date="2015" name="Antonie Van Leeuwenhoek">
        <title>Pseudooceanicola atlanticus gen. nov. sp. nov., isolated from surface seawater of the Atlantic Ocean and reclassification of Oceanicola batsensis, Oceanicola marinus, Oceanicola nitratireducens, Oceanicola nanhaiensis, Oceanicola antarcticus and Oceanicola flagellatus, as Pseudooceanicola batsensis comb. nov., Pseudooceanicola marinus comb. nov., Pseudooceanicola nitratireducens comb. nov., Pseudooceanicola nanhaiensis comb. nov., Pseudooceanicola antarcticus comb. nov., and Pseudooceanicola flagellatus comb. nov.</title>
        <authorList>
            <person name="Lai Q."/>
            <person name="Li G."/>
            <person name="Liu X."/>
            <person name="Du Y."/>
            <person name="Sun F."/>
            <person name="Shao Z."/>
        </authorList>
    </citation>
    <scope>NUCLEOTIDE SEQUENCE [LARGE SCALE GENOMIC DNA]</scope>
    <source>
        <strain evidence="3 4">22II-s11g</strain>
    </source>
</reference>
<keyword evidence="2" id="KW-0732">Signal</keyword>
<comment type="caution">
    <text evidence="3">The sequence shown here is derived from an EMBL/GenBank/DDBJ whole genome shotgun (WGS) entry which is preliminary data.</text>
</comment>
<feature type="chain" id="PRO_5001961561" description="Ferrochelatase" evidence="2">
    <location>
        <begin position="24"/>
        <end position="64"/>
    </location>
</feature>
<evidence type="ECO:0000313" key="4">
    <source>
        <dbReference type="Proteomes" id="UP000030004"/>
    </source>
</evidence>
<name>A0A0A0EI01_9RHOB</name>
<dbReference type="Proteomes" id="UP000030004">
    <property type="component" value="Unassembled WGS sequence"/>
</dbReference>
<dbReference type="AlphaFoldDB" id="A0A0A0EI01"/>
<sequence>MKKFAKFAAVAAIATAAAAPVAAQDASVPADPFVSTQGVVSVPALAIIGGVAVIAVAVAAAEGT</sequence>
<dbReference type="RefSeq" id="WP_043743453.1">
    <property type="nucleotide sequence ID" value="NZ_AQQX01000001.1"/>
</dbReference>